<protein>
    <submittedName>
        <fullName evidence="1">3-methyladenine DNA glycosylase</fullName>
    </submittedName>
</protein>
<proteinExistence type="predicted"/>
<reference evidence="2" key="1">
    <citation type="submission" date="2015-01" db="EMBL/GenBank/DDBJ databases">
        <title>Draft genome sequence of Rhodococcus pyridinivorans strain KG-16, a hydrocarbon-degrading bacterium.</title>
        <authorList>
            <person name="Aggarwal R.K."/>
            <person name="Dawar C."/>
        </authorList>
    </citation>
    <scope>NUCLEOTIDE SEQUENCE [LARGE SCALE GENOMIC DNA]</scope>
    <source>
        <strain evidence="2">KG-16</strain>
    </source>
</reference>
<accession>A0A0V9UH96</accession>
<dbReference type="RefSeq" id="WP_060653021.1">
    <property type="nucleotide sequence ID" value="NZ_AZXY01000009.1"/>
</dbReference>
<dbReference type="Proteomes" id="UP000053060">
    <property type="component" value="Unassembled WGS sequence"/>
</dbReference>
<dbReference type="PATRIC" id="fig|1441730.3.peg.3688"/>
<sequence length="312" mass="34893">MTRSLSVTDRPAILTETEWTARRDAHHAIVDELLAGHLERRAAGRTHPVHDFLFTYYSLRPSQLRRWHPGYGTVLLGAAAVRDYRDHPGYARVTVDGQPGVRVGREVLDRRADTVDFVAGLLTATASRPPQLGCFGLHEWAMVYRAGADGVRHSSVPLRLGPTGTDTVVESMQLRCTHYDAFRFFTPDAVPRNATELTRDQQVRSEQPGCLHAGMDLYKWAYKLLPLTDSELTVRCLRHASAARELDMRASPYDLEDYGYSPIRIETAAGRAQYVREQSALTRRAAALREELVNRCTALQAHRTTAPDTTGG</sequence>
<organism evidence="1 2">
    <name type="scientific">Rhodococcus pyridinivorans KG-16</name>
    <dbReference type="NCBI Taxonomy" id="1441730"/>
    <lineage>
        <taxon>Bacteria</taxon>
        <taxon>Bacillati</taxon>
        <taxon>Actinomycetota</taxon>
        <taxon>Actinomycetes</taxon>
        <taxon>Mycobacteriales</taxon>
        <taxon>Nocardiaceae</taxon>
        <taxon>Rhodococcus</taxon>
    </lineage>
</organism>
<name>A0A0V9UH96_9NOCA</name>
<evidence type="ECO:0000313" key="2">
    <source>
        <dbReference type="Proteomes" id="UP000053060"/>
    </source>
</evidence>
<dbReference type="AlphaFoldDB" id="A0A0V9UH96"/>
<gene>
    <name evidence="1" type="ORF">Z045_17700</name>
</gene>
<evidence type="ECO:0000313" key="1">
    <source>
        <dbReference type="EMBL" id="KSZ57329.1"/>
    </source>
</evidence>
<dbReference type="EMBL" id="AZXY01000009">
    <property type="protein sequence ID" value="KSZ57329.1"/>
    <property type="molecule type" value="Genomic_DNA"/>
</dbReference>
<reference evidence="1 2" key="2">
    <citation type="journal article" date="2016" name="Genome Announc.">
        <title>Draft Genome Sequence of a Versatile Hydrocarbon-Degrading Bacterium, Rhodococcus pyridinivorans Strain KG-16, Collected from Oil Fields in India.</title>
        <authorList>
            <person name="Aggarwal R.K."/>
            <person name="Dawar C."/>
            <person name="Phanindranath R."/>
            <person name="Mutnuri L."/>
            <person name="Dayal A.M."/>
        </authorList>
    </citation>
    <scope>NUCLEOTIDE SEQUENCE [LARGE SCALE GENOMIC DNA]</scope>
    <source>
        <strain evidence="1 2">KG-16</strain>
    </source>
</reference>
<comment type="caution">
    <text evidence="1">The sequence shown here is derived from an EMBL/GenBank/DDBJ whole genome shotgun (WGS) entry which is preliminary data.</text>
</comment>